<accession>A0A420HVD0</accession>
<evidence type="ECO:0000256" key="1">
    <source>
        <dbReference type="SAM" id="MobiDB-lite"/>
    </source>
</evidence>
<proteinExistence type="predicted"/>
<evidence type="ECO:0000256" key="2">
    <source>
        <dbReference type="SAM" id="Phobius"/>
    </source>
</evidence>
<dbReference type="AlphaFoldDB" id="A0A420HVD0"/>
<dbReference type="OrthoDB" id="5215637at2759"/>
<sequence length="279" mass="29596">MQSFTLVTPFIILITTCSFVASTCWYPDGSTSEPGHVPCTQITQNPSACCASQDACSAGLCLSIHGTYRGTCTDQSWNSPNCPMKEYQTCINDPSSQRRYNRVAPILSCSNPGTSGQSVCCGYGNGSSCCGSQFRLDISGPALSPGYDILVAGLGSTGSSNTTNITTVPSSSSQDIGIKIGLGVGIPLGLLVAGLISFLFYREYNKNRLLGEPTSANIGLVSNAKRQNSLDQQKMYQDYSSSQNYPTTAETPNTPYSPSNAKAEPLYEAPVSNVHELRG</sequence>
<feature type="region of interest" description="Disordered" evidence="1">
    <location>
        <begin position="236"/>
        <end position="279"/>
    </location>
</feature>
<feature type="chain" id="PRO_5019082674" evidence="3">
    <location>
        <begin position="23"/>
        <end position="279"/>
    </location>
</feature>
<name>A0A420HVD0_9PEZI</name>
<gene>
    <name evidence="4" type="ORF">GcC1_157013</name>
</gene>
<comment type="caution">
    <text evidence="4">The sequence shown here is derived from an EMBL/GenBank/DDBJ whole genome shotgun (WGS) entry which is preliminary data.</text>
</comment>
<protein>
    <submittedName>
        <fullName evidence="4">Uncharacterized protein</fullName>
    </submittedName>
</protein>
<evidence type="ECO:0000313" key="5">
    <source>
        <dbReference type="Proteomes" id="UP000285405"/>
    </source>
</evidence>
<organism evidence="4 5">
    <name type="scientific">Golovinomyces cichoracearum</name>
    <dbReference type="NCBI Taxonomy" id="62708"/>
    <lineage>
        <taxon>Eukaryota</taxon>
        <taxon>Fungi</taxon>
        <taxon>Dikarya</taxon>
        <taxon>Ascomycota</taxon>
        <taxon>Pezizomycotina</taxon>
        <taxon>Leotiomycetes</taxon>
        <taxon>Erysiphales</taxon>
        <taxon>Erysiphaceae</taxon>
        <taxon>Golovinomyces</taxon>
    </lineage>
</organism>
<feature type="compositionally biased region" description="Polar residues" evidence="1">
    <location>
        <begin position="236"/>
        <end position="260"/>
    </location>
</feature>
<feature type="signal peptide" evidence="3">
    <location>
        <begin position="1"/>
        <end position="22"/>
    </location>
</feature>
<dbReference type="EMBL" id="MCBR01015726">
    <property type="protein sequence ID" value="RKF61393.1"/>
    <property type="molecule type" value="Genomic_DNA"/>
</dbReference>
<dbReference type="Proteomes" id="UP000285405">
    <property type="component" value="Unassembled WGS sequence"/>
</dbReference>
<evidence type="ECO:0000256" key="3">
    <source>
        <dbReference type="SAM" id="SignalP"/>
    </source>
</evidence>
<keyword evidence="2" id="KW-1133">Transmembrane helix</keyword>
<reference evidence="4 5" key="1">
    <citation type="journal article" date="2018" name="BMC Genomics">
        <title>Comparative genome analyses reveal sequence features reflecting distinct modes of host-adaptation between dicot and monocot powdery mildew.</title>
        <authorList>
            <person name="Wu Y."/>
            <person name="Ma X."/>
            <person name="Pan Z."/>
            <person name="Kale S.D."/>
            <person name="Song Y."/>
            <person name="King H."/>
            <person name="Zhang Q."/>
            <person name="Presley C."/>
            <person name="Deng X."/>
            <person name="Wei C.I."/>
            <person name="Xiao S."/>
        </authorList>
    </citation>
    <scope>NUCLEOTIDE SEQUENCE [LARGE SCALE GENOMIC DNA]</scope>
    <source>
        <strain evidence="4">UCSC1</strain>
    </source>
</reference>
<evidence type="ECO:0000313" key="4">
    <source>
        <dbReference type="EMBL" id="RKF61393.1"/>
    </source>
</evidence>
<keyword evidence="2" id="KW-0812">Transmembrane</keyword>
<keyword evidence="2" id="KW-0472">Membrane</keyword>
<feature type="transmembrane region" description="Helical" evidence="2">
    <location>
        <begin position="180"/>
        <end position="201"/>
    </location>
</feature>
<keyword evidence="3" id="KW-0732">Signal</keyword>